<gene>
    <name evidence="1" type="ORF">SAMN05192542_104234</name>
</gene>
<dbReference type="OrthoDB" id="252376at2"/>
<dbReference type="Proteomes" id="UP000199120">
    <property type="component" value="Unassembled WGS sequence"/>
</dbReference>
<protein>
    <submittedName>
        <fullName evidence="1">Uncharacterized protein</fullName>
    </submittedName>
</protein>
<dbReference type="EMBL" id="FOAJ01000004">
    <property type="protein sequence ID" value="SEK95244.1"/>
    <property type="molecule type" value="Genomic_DNA"/>
</dbReference>
<proteinExistence type="predicted"/>
<reference evidence="2" key="1">
    <citation type="submission" date="2016-10" db="EMBL/GenBank/DDBJ databases">
        <authorList>
            <person name="Varghese N."/>
            <person name="Submissions S."/>
        </authorList>
    </citation>
    <scope>NUCLEOTIDE SEQUENCE [LARGE SCALE GENOMIC DNA]</scope>
    <source>
        <strain evidence="2">LMG 26416</strain>
    </source>
</reference>
<dbReference type="RefSeq" id="WP_143040702.1">
    <property type="nucleotide sequence ID" value="NZ_FNSR01000002.1"/>
</dbReference>
<dbReference type="AlphaFoldDB" id="A0A1H7L8Q6"/>
<dbReference type="Pfam" id="PF20012">
    <property type="entry name" value="GAP1-N1"/>
    <property type="match status" value="1"/>
</dbReference>
<accession>A0A1H7L8Q6</accession>
<evidence type="ECO:0000313" key="1">
    <source>
        <dbReference type="EMBL" id="SEK95244.1"/>
    </source>
</evidence>
<sequence>MTAIEQQLHGYRHGHELLSTSVRLPAHDQDLLDRLSDVAGPLGPGERFFPYLTCYPLPSGSHYVVARTWQDLNAPRAGCVRTRSLLIPMQDWMTLDEPAALAEAASAGGPGGATETISVLQPLVKRLSPVEGVGTELLEALFLEERMPVAVFGAEMPEIIALRLLTAIWPSYRRNFTLSTFCNSPRTIARKSFDLVFAPVEARSRFSGWNGRRIDGRRTSAARHRWSTPIVERVFRMQNPSLRGLDVLGEMAGDERGSEDALRVSLLWDELHTKVTAEPLAALGLLDIANTRAAKNAYLVSSLGPALSSAAATAVSTMLPRDAWGFLQTLAGKVGDSKLRLSVAKSIRSSAISLARRQPKDAISVVPTMLAKSGQELLVGALGDGLAGAETDDIVQMLAELEPTDLIRLMIASPPLAEEIFREGVGLDARIMAGLEEGGADIVASAQRRFLRHIISERHVSVFRILVSGMSEAELIAQVERLDDAIGLRSEGLNDVLVEEARRTDSVPFVRDYVASLKPSPASDAMLESLIEPTAEDVRWLVSQPVISNERRRWLLLKLIDNAPTHALIRLFSDSGLLSQARSAIGDIDDAAVGSLARIAENVPLVTEEGVTFLLQILPHLKRQLASEIAARSLYAFLDHGIGASREAAVRFFLDTAGNSLDGVRAIRTGLSSKVPPGIASRNLILFEGASPTARANFVKVPEAIAEGIIGRNVFDLTYEGASAAGRLLWDAGERNALGFAQTAATLLPFAMRERRQPASALIAVAFPVVYRGLQQEHIPDFLSLMFPFLDWDRCRIARRELASSFSSSEWLPTDIALAAARAGDATRILRVIARSPNGRSAIAAIESGIETIQRPWRQIVQAALADIRKGAGE</sequence>
<name>A0A1H7L8Q6_9BURK</name>
<keyword evidence="2" id="KW-1185">Reference proteome</keyword>
<organism evidence="1 2">
    <name type="scientific">Paraburkholderia caballeronis</name>
    <dbReference type="NCBI Taxonomy" id="416943"/>
    <lineage>
        <taxon>Bacteria</taxon>
        <taxon>Pseudomonadati</taxon>
        <taxon>Pseudomonadota</taxon>
        <taxon>Betaproteobacteria</taxon>
        <taxon>Burkholderiales</taxon>
        <taxon>Burkholderiaceae</taxon>
        <taxon>Paraburkholderia</taxon>
    </lineage>
</organism>
<dbReference type="STRING" id="416943.SAMN05445871_3941"/>
<evidence type="ECO:0000313" key="2">
    <source>
        <dbReference type="Proteomes" id="UP000199120"/>
    </source>
</evidence>